<dbReference type="Proteomes" id="UP000266067">
    <property type="component" value="Unassembled WGS sequence"/>
</dbReference>
<evidence type="ECO:0000313" key="2">
    <source>
        <dbReference type="Proteomes" id="UP000266067"/>
    </source>
</evidence>
<dbReference type="AlphaFoldDB" id="A0A3A1N7G8"/>
<accession>A0A3A1N7G8</accession>
<dbReference type="RefSeq" id="WP_119608473.1">
    <property type="nucleotide sequence ID" value="NZ_QXFH01000074.1"/>
</dbReference>
<dbReference type="OrthoDB" id="5464618at2"/>
<proteinExistence type="predicted"/>
<evidence type="ECO:0008006" key="3">
    <source>
        <dbReference type="Google" id="ProtNLM"/>
    </source>
</evidence>
<gene>
    <name evidence="1" type="ORF">D2V08_12335</name>
</gene>
<evidence type="ECO:0000313" key="1">
    <source>
        <dbReference type="EMBL" id="RIV32500.1"/>
    </source>
</evidence>
<protein>
    <recommendedName>
        <fullName evidence="3">Class I SAM-dependent methyltransferase</fullName>
    </recommendedName>
</protein>
<dbReference type="EMBL" id="QXFH01000074">
    <property type="protein sequence ID" value="RIV32500.1"/>
    <property type="molecule type" value="Genomic_DNA"/>
</dbReference>
<reference evidence="1 2" key="1">
    <citation type="submission" date="2018-08" db="EMBL/GenBank/DDBJ databases">
        <title>Proposal of Muricauda 72 sp.nov. and Muricauda NH166 sp.nov., isolated from seawater.</title>
        <authorList>
            <person name="Cheng H."/>
            <person name="Wu Y.-H."/>
            <person name="Guo L.-L."/>
            <person name="Xu X.-W."/>
        </authorList>
    </citation>
    <scope>NUCLEOTIDE SEQUENCE [LARGE SCALE GENOMIC DNA]</scope>
    <source>
        <strain evidence="1 2">KCTC 22173</strain>
    </source>
</reference>
<name>A0A3A1N7G8_9FLAO</name>
<comment type="caution">
    <text evidence="1">The sequence shown here is derived from an EMBL/GenBank/DDBJ whole genome shotgun (WGS) entry which is preliminary data.</text>
</comment>
<organism evidence="1 2">
    <name type="scientific">Flagellimonas lutimaris</name>
    <dbReference type="NCBI Taxonomy" id="475082"/>
    <lineage>
        <taxon>Bacteria</taxon>
        <taxon>Pseudomonadati</taxon>
        <taxon>Bacteroidota</taxon>
        <taxon>Flavobacteriia</taxon>
        <taxon>Flavobacteriales</taxon>
        <taxon>Flavobacteriaceae</taxon>
        <taxon>Flagellimonas</taxon>
    </lineage>
</organism>
<keyword evidence="2" id="KW-1185">Reference proteome</keyword>
<sequence>MWFRFISYLKFLAKSTNEHGVHSPFVFQYVTQCLYFGKRLHKKKSVDVLLKTIAYFNCKSISIDNQPTIKELIEQDFPKIQFDKHMVDLFFVNKLSAPSFQKILSEGKLHNDSLVLIDSIYTDHQNLEQWNQLIALPEVTVSIDMYHCGLISIRREQVKEHFTIRI</sequence>